<dbReference type="EMBL" id="BMQB01000005">
    <property type="protein sequence ID" value="GGJ94801.1"/>
    <property type="molecule type" value="Genomic_DNA"/>
</dbReference>
<proteinExistence type="predicted"/>
<organism evidence="2 3">
    <name type="scientific">Pilimelia anulata</name>
    <dbReference type="NCBI Taxonomy" id="53371"/>
    <lineage>
        <taxon>Bacteria</taxon>
        <taxon>Bacillati</taxon>
        <taxon>Actinomycetota</taxon>
        <taxon>Actinomycetes</taxon>
        <taxon>Micromonosporales</taxon>
        <taxon>Micromonosporaceae</taxon>
        <taxon>Pilimelia</taxon>
    </lineage>
</organism>
<evidence type="ECO:0000313" key="2">
    <source>
        <dbReference type="EMBL" id="GGJ94801.1"/>
    </source>
</evidence>
<evidence type="ECO:0000256" key="1">
    <source>
        <dbReference type="SAM" id="Phobius"/>
    </source>
</evidence>
<reference evidence="2" key="1">
    <citation type="journal article" date="2014" name="Int. J. Syst. Evol. Microbiol.">
        <title>Complete genome sequence of Corynebacterium casei LMG S-19264T (=DSM 44701T), isolated from a smear-ripened cheese.</title>
        <authorList>
            <consortium name="US DOE Joint Genome Institute (JGI-PGF)"/>
            <person name="Walter F."/>
            <person name="Albersmeier A."/>
            <person name="Kalinowski J."/>
            <person name="Ruckert C."/>
        </authorList>
    </citation>
    <scope>NUCLEOTIDE SEQUENCE</scope>
    <source>
        <strain evidence="2">JCM 3090</strain>
    </source>
</reference>
<dbReference type="AlphaFoldDB" id="A0A8J3F8W9"/>
<sequence>MYLTFYWPYAVAGTVALVLVGTATGWCLRGGAHWCPGCGGLLTCPTCDRLPRPREDR</sequence>
<dbReference type="RefSeq" id="WP_189170367.1">
    <property type="nucleotide sequence ID" value="NZ_BMQB01000005.1"/>
</dbReference>
<dbReference type="Proteomes" id="UP000649739">
    <property type="component" value="Unassembled WGS sequence"/>
</dbReference>
<keyword evidence="3" id="KW-1185">Reference proteome</keyword>
<accession>A0A8J3F8W9</accession>
<keyword evidence="1" id="KW-1133">Transmembrane helix</keyword>
<gene>
    <name evidence="2" type="ORF">GCM10010123_25790</name>
</gene>
<protein>
    <submittedName>
        <fullName evidence="2">Uncharacterized protein</fullName>
    </submittedName>
</protein>
<reference evidence="2" key="2">
    <citation type="submission" date="2020-09" db="EMBL/GenBank/DDBJ databases">
        <authorList>
            <person name="Sun Q."/>
            <person name="Ohkuma M."/>
        </authorList>
    </citation>
    <scope>NUCLEOTIDE SEQUENCE</scope>
    <source>
        <strain evidence="2">JCM 3090</strain>
    </source>
</reference>
<feature type="transmembrane region" description="Helical" evidence="1">
    <location>
        <begin position="6"/>
        <end position="28"/>
    </location>
</feature>
<keyword evidence="1" id="KW-0812">Transmembrane</keyword>
<name>A0A8J3F8W9_9ACTN</name>
<comment type="caution">
    <text evidence="2">The sequence shown here is derived from an EMBL/GenBank/DDBJ whole genome shotgun (WGS) entry which is preliminary data.</text>
</comment>
<evidence type="ECO:0000313" key="3">
    <source>
        <dbReference type="Proteomes" id="UP000649739"/>
    </source>
</evidence>
<keyword evidence="1" id="KW-0472">Membrane</keyword>